<dbReference type="GO" id="GO:0016994">
    <property type="term" value="F:precorrin-6A reductase activity"/>
    <property type="evidence" value="ECO:0007669"/>
    <property type="project" value="UniProtKB-EC"/>
</dbReference>
<evidence type="ECO:0000313" key="5">
    <source>
        <dbReference type="Proteomes" id="UP000530268"/>
    </source>
</evidence>
<evidence type="ECO:0000256" key="2">
    <source>
        <dbReference type="ARBA" id="ARBA00022573"/>
    </source>
</evidence>
<dbReference type="EC" id="1.3.1.54" evidence="4"/>
<comment type="caution">
    <text evidence="4">The sequence shown here is derived from an EMBL/GenBank/DDBJ whole genome shotgun (WGS) entry which is preliminary data.</text>
</comment>
<dbReference type="Pfam" id="PF02571">
    <property type="entry name" value="CbiJ"/>
    <property type="match status" value="1"/>
</dbReference>
<evidence type="ECO:0000256" key="3">
    <source>
        <dbReference type="ARBA" id="ARBA00023002"/>
    </source>
</evidence>
<dbReference type="PANTHER" id="PTHR36925">
    <property type="entry name" value="COBALT-PRECORRIN-6A REDUCTASE"/>
    <property type="match status" value="1"/>
</dbReference>
<proteinExistence type="predicted"/>
<organism evidence="4 5">
    <name type="scientific">Sulfitobacter undariae</name>
    <dbReference type="NCBI Taxonomy" id="1563671"/>
    <lineage>
        <taxon>Bacteria</taxon>
        <taxon>Pseudomonadati</taxon>
        <taxon>Pseudomonadota</taxon>
        <taxon>Alphaproteobacteria</taxon>
        <taxon>Rhodobacterales</taxon>
        <taxon>Roseobacteraceae</taxon>
        <taxon>Sulfitobacter</taxon>
    </lineage>
</organism>
<gene>
    <name evidence="4" type="ORF">GGR95_001489</name>
</gene>
<evidence type="ECO:0000313" key="4">
    <source>
        <dbReference type="EMBL" id="MBB3993858.1"/>
    </source>
</evidence>
<dbReference type="EMBL" id="JACIEI010000003">
    <property type="protein sequence ID" value="MBB3993858.1"/>
    <property type="molecule type" value="Genomic_DNA"/>
</dbReference>
<dbReference type="RefSeq" id="WP_184564322.1">
    <property type="nucleotide sequence ID" value="NZ_JACIEI010000003.1"/>
</dbReference>
<accession>A0A7W6H0Q0</accession>
<dbReference type="Proteomes" id="UP000530268">
    <property type="component" value="Unassembled WGS sequence"/>
</dbReference>
<dbReference type="InterPro" id="IPR003723">
    <property type="entry name" value="Precorrin-6x_reduct"/>
</dbReference>
<dbReference type="EC" id="1.3.1.106" evidence="4"/>
<dbReference type="AlphaFoldDB" id="A0A7W6H0Q0"/>
<comment type="pathway">
    <text evidence="1">Cofactor biosynthesis; adenosylcobalamin biosynthesis.</text>
</comment>
<keyword evidence="2" id="KW-0169">Cobalamin biosynthesis</keyword>
<dbReference type="GO" id="GO:0009236">
    <property type="term" value="P:cobalamin biosynthetic process"/>
    <property type="evidence" value="ECO:0007669"/>
    <property type="project" value="UniProtKB-UniPathway"/>
</dbReference>
<dbReference type="PROSITE" id="PS51014">
    <property type="entry name" value="COBK_CBIJ"/>
    <property type="match status" value="1"/>
</dbReference>
<keyword evidence="3 4" id="KW-0560">Oxidoreductase</keyword>
<name>A0A7W6H0Q0_9RHOB</name>
<evidence type="ECO:0000256" key="1">
    <source>
        <dbReference type="ARBA" id="ARBA00004953"/>
    </source>
</evidence>
<sequence length="247" mass="26906">MTIRPHILLLAGSFEARRVAEALTARGLSYAGWLSEPPRGDAVMPQTPELRCFDDAQAMQAAMVQGKFTAVLDASHGFDRTITQQATQAAMALGIPYLRLERPVWDVAQNANWQAAADVSSANHMIAAGERVFCATGWDSLVDFTPFRGAVLMLRQTRRHTRPAPYPFVELVFGDPPFNAADEQALFTQLKVDTLICRNLGGAASRPKLDAAAALGLKVILIERPVPPQGLDSVECIDQAMAWIHAL</sequence>
<dbReference type="UniPathway" id="UPA00148"/>
<protein>
    <submittedName>
        <fullName evidence="4">Precorrin-6A/cobalt-precorrin-6A reductase</fullName>
        <ecNumber evidence="4">1.3.1.106</ecNumber>
        <ecNumber evidence="4">1.3.1.54</ecNumber>
    </submittedName>
</protein>
<reference evidence="4 5" key="1">
    <citation type="submission" date="2020-08" db="EMBL/GenBank/DDBJ databases">
        <title>Genomic Encyclopedia of Type Strains, Phase IV (KMG-IV): sequencing the most valuable type-strain genomes for metagenomic binning, comparative biology and taxonomic classification.</title>
        <authorList>
            <person name="Goeker M."/>
        </authorList>
    </citation>
    <scope>NUCLEOTIDE SEQUENCE [LARGE SCALE GENOMIC DNA]</scope>
    <source>
        <strain evidence="4 5">DSM 102234</strain>
    </source>
</reference>
<dbReference type="PANTHER" id="PTHR36925:SF1">
    <property type="entry name" value="COBALT-PRECORRIN-6A REDUCTASE"/>
    <property type="match status" value="1"/>
</dbReference>
<keyword evidence="5" id="KW-1185">Reference proteome</keyword>